<dbReference type="AlphaFoldDB" id="A0A0D2Y864"/>
<reference evidence="3" key="1">
    <citation type="journal article" date="2012" name="Mol. Plant Microbe Interact.">
        <title>A highly conserved effector in Fusarium oxysporum is required for full virulence on Arabidopsis.</title>
        <authorList>
            <person name="Thatcher L.F."/>
            <person name="Gardiner D.M."/>
            <person name="Kazan K."/>
            <person name="Manners J."/>
        </authorList>
    </citation>
    <scope>NUCLEOTIDE SEQUENCE [LARGE SCALE GENOMIC DNA]</scope>
    <source>
        <strain evidence="3">Fo5176</strain>
    </source>
</reference>
<name>A0A0D2Y864_FUSOF</name>
<organism evidence="2 3">
    <name type="scientific">Fusarium oxysporum (strain Fo5176)</name>
    <name type="common">Fusarium vascular wilt</name>
    <dbReference type="NCBI Taxonomy" id="660025"/>
    <lineage>
        <taxon>Eukaryota</taxon>
        <taxon>Fungi</taxon>
        <taxon>Dikarya</taxon>
        <taxon>Ascomycota</taxon>
        <taxon>Pezizomycotina</taxon>
        <taxon>Sordariomycetes</taxon>
        <taxon>Hypocreomycetidae</taxon>
        <taxon>Hypocreales</taxon>
        <taxon>Nectriaceae</taxon>
        <taxon>Fusarium</taxon>
        <taxon>Fusarium oxysporum species complex</taxon>
    </lineage>
</organism>
<evidence type="ECO:0008006" key="4">
    <source>
        <dbReference type="Google" id="ProtNLM"/>
    </source>
</evidence>
<protein>
    <recommendedName>
        <fullName evidence="4">Transmembrane protein</fullName>
    </recommendedName>
</protein>
<feature type="transmembrane region" description="Helical" evidence="1">
    <location>
        <begin position="164"/>
        <end position="190"/>
    </location>
</feature>
<evidence type="ECO:0000256" key="1">
    <source>
        <dbReference type="SAM" id="Phobius"/>
    </source>
</evidence>
<dbReference type="EnsemblFungi" id="FOXG_14058T0">
    <property type="protein sequence ID" value="FOXG_14058P0"/>
    <property type="gene ID" value="FOXG_14058"/>
</dbReference>
<keyword evidence="1" id="KW-0472">Membrane</keyword>
<reference evidence="2" key="2">
    <citation type="submission" date="2025-05" db="UniProtKB">
        <authorList>
            <consortium name="EnsemblFungi"/>
        </authorList>
    </citation>
    <scope>IDENTIFICATION</scope>
    <source>
        <strain evidence="2">4287 / CBS 123668 / FGSC 9935 / NRRL 34936</strain>
    </source>
</reference>
<accession>A0A0D2Y864</accession>
<proteinExistence type="predicted"/>
<evidence type="ECO:0000313" key="2">
    <source>
        <dbReference type="EnsemblFungi" id="FOXG_12480P0"/>
    </source>
</evidence>
<sequence>MEVDSVQPTHEQVVPIIPTKLWGEGSAQSLSSVTAGKAEAVSTLVPISIPPADRAHIEAKLDEQDIEIDILSMEIDQHKQTIGEYIKLLEERDNIAGYRARRLKQKIARRLKQPMLQDGDIQHCAILQSMMTGLKDQQRNISSDELASKISIANFILSKQQARLVAFLIFFVGPQILNCMILVVVIAYAIKQGLKPEAPQPQ</sequence>
<keyword evidence="1" id="KW-1133">Transmembrane helix</keyword>
<keyword evidence="1" id="KW-0812">Transmembrane</keyword>
<dbReference type="Proteomes" id="UP000002489">
    <property type="component" value="Unassembled WGS sequence"/>
</dbReference>
<evidence type="ECO:0000313" key="3">
    <source>
        <dbReference type="Proteomes" id="UP000002489"/>
    </source>
</evidence>
<dbReference type="EnsemblFungi" id="FOXG_12480T0">
    <property type="protein sequence ID" value="FOXG_12480P0"/>
    <property type="gene ID" value="FOXG_12480"/>
</dbReference>